<keyword evidence="1" id="KW-1133">Transmembrane helix</keyword>
<name>E0S8A2_ENCIT</name>
<reference evidence="2 3" key="2">
    <citation type="journal article" date="2012" name="Proc. Natl. Acad. Sci. U.S.A.">
        <title>Gain and loss of multiple functionally related, horizontally transferred genes in the reduced genomes of two microsporidian parasites.</title>
        <authorList>
            <person name="Pombert J.-F."/>
            <person name="Selman M."/>
            <person name="Burki F."/>
            <person name="Bardell F.T."/>
            <person name="Farinelli L."/>
            <person name="Solter L.F."/>
            <person name="Whitman D.W."/>
            <person name="Weiss L.M."/>
            <person name="Corradi N."/>
            <person name="Keeling P.J."/>
        </authorList>
    </citation>
    <scope>NUCLEOTIDE SEQUENCE [LARGE SCALE GENOMIC DNA]</scope>
    <source>
        <strain evidence="2 3">ATCC 50506</strain>
    </source>
</reference>
<keyword evidence="1" id="KW-0812">Transmembrane</keyword>
<keyword evidence="1" id="KW-0472">Membrane</keyword>
<feature type="transmembrane region" description="Helical" evidence="1">
    <location>
        <begin position="325"/>
        <end position="345"/>
    </location>
</feature>
<feature type="transmembrane region" description="Helical" evidence="1">
    <location>
        <begin position="223"/>
        <end position="242"/>
    </location>
</feature>
<feature type="transmembrane region" description="Helical" evidence="1">
    <location>
        <begin position="357"/>
        <end position="376"/>
    </location>
</feature>
<feature type="transmembrane region" description="Helical" evidence="1">
    <location>
        <begin position="419"/>
        <end position="436"/>
    </location>
</feature>
<feature type="transmembrane region" description="Helical" evidence="1">
    <location>
        <begin position="254"/>
        <end position="275"/>
    </location>
</feature>
<dbReference type="InterPro" id="IPR012468">
    <property type="entry name" value="DUF1686"/>
</dbReference>
<reference evidence="2 3" key="1">
    <citation type="journal article" date="2010" name="Nat. Commun.">
        <title>The complete sequence of the smallest known nuclear genome from the microsporidian Encephalitozoon intestinalis.</title>
        <authorList>
            <person name="Corradi N."/>
            <person name="Pombert J.-F."/>
            <person name="Farinelli L."/>
            <person name="Didier E.S."/>
            <person name="Keeling P.J."/>
        </authorList>
    </citation>
    <scope>NUCLEOTIDE SEQUENCE [LARGE SCALE GENOMIC DNA]</scope>
    <source>
        <strain evidence="2 3">ATCC 50506</strain>
    </source>
</reference>
<protein>
    <submittedName>
        <fullName evidence="2">Uncharacterized protein</fullName>
    </submittedName>
</protein>
<accession>E0S8A2</accession>
<organism evidence="2 3">
    <name type="scientific">Encephalitozoon intestinalis (strain ATCC 50506)</name>
    <name type="common">Microsporidian parasite</name>
    <name type="synonym">Septata intestinalis</name>
    <dbReference type="NCBI Taxonomy" id="876142"/>
    <lineage>
        <taxon>Eukaryota</taxon>
        <taxon>Fungi</taxon>
        <taxon>Fungi incertae sedis</taxon>
        <taxon>Microsporidia</taxon>
        <taxon>Unikaryonidae</taxon>
        <taxon>Encephalitozoon</taxon>
    </lineage>
</organism>
<dbReference type="EMBL" id="CP001948">
    <property type="protein sequence ID" value="ADM11937.1"/>
    <property type="molecule type" value="Genomic_DNA"/>
</dbReference>
<evidence type="ECO:0000313" key="3">
    <source>
        <dbReference type="Proteomes" id="UP000002313"/>
    </source>
</evidence>
<dbReference type="Pfam" id="PF07937">
    <property type="entry name" value="DUF1686"/>
    <property type="match status" value="1"/>
</dbReference>
<dbReference type="GeneID" id="9698120"/>
<dbReference type="Proteomes" id="UP000002313">
    <property type="component" value="Chromosome VII"/>
</dbReference>
<feature type="transmembrane region" description="Helical" evidence="1">
    <location>
        <begin position="385"/>
        <end position="404"/>
    </location>
</feature>
<dbReference type="VEuPathDB" id="MicrosporidiaDB:Eint_071780"/>
<evidence type="ECO:0000313" key="2">
    <source>
        <dbReference type="EMBL" id="ADM11937.1"/>
    </source>
</evidence>
<dbReference type="KEGG" id="ein:Eint_071780"/>
<dbReference type="OrthoDB" id="2195860at2759"/>
<feature type="transmembrane region" description="Helical" evidence="1">
    <location>
        <begin position="287"/>
        <end position="305"/>
    </location>
</feature>
<keyword evidence="3" id="KW-1185">Reference proteome</keyword>
<evidence type="ECO:0000256" key="1">
    <source>
        <dbReference type="SAM" id="Phobius"/>
    </source>
</evidence>
<dbReference type="RefSeq" id="XP_003073297.1">
    <property type="nucleotide sequence ID" value="XM_003073251.1"/>
</dbReference>
<dbReference type="HOGENOM" id="CLU_602732_0_0_1"/>
<sequence length="454" mass="52499">MSALDTGKMESYLKWKKDQVQLYDDILKENQEKIEVFLNNYREYLRHKKEKRTSSVVREAFGVVESFQDVNSSYNRFLSLLKDHWKFWKDIFRHLRNNDDGNWLSEVTGNEERISPTSDIETFLDTPVSQDLLFDPQKLEELFSGEESQVLEPIQSAIEFLNQIQHYDKDTTEIREYAQSIIRTDIYRVFVLKYLLRESPVPEFSLESSQQDALVSEILESDYFLFFCLLVCSGLIALQSIFRKTSTSKETMNALGKISYAVSILGPILHGMWILSNENYSEGIIKVISSNWNVIASMAPMFLVLRDIKYIKNGELMTSEGATAIGGHGVIVAMSMIMMCAQTLGKKHEGEYSRQTMVFMAGNIIMTTMYGAKLFGPWTKSRNHFIILGYIVFALILFLMVMMSEKKKIKNRTNDKTEWMGVLQWIIICTFLILGLQKPEFHCLQYAKNEIIVS</sequence>
<dbReference type="AlphaFoldDB" id="E0S8A2"/>
<gene>
    <name evidence="2" type="ORF">Eint_071780</name>
</gene>
<proteinExistence type="predicted"/>